<reference evidence="1" key="1">
    <citation type="submission" date="2022-06" db="EMBL/GenBank/DDBJ databases">
        <title>Uncovering the hologenomic basis of an extraordinary plant invasion.</title>
        <authorList>
            <person name="Bieker V.C."/>
            <person name="Martin M.D."/>
            <person name="Gilbert T."/>
            <person name="Hodgins K."/>
            <person name="Battlay P."/>
            <person name="Petersen B."/>
            <person name="Wilson J."/>
        </authorList>
    </citation>
    <scope>NUCLEOTIDE SEQUENCE</scope>
    <source>
        <strain evidence="1">AA19_3_7</strain>
        <tissue evidence="1">Leaf</tissue>
    </source>
</reference>
<gene>
    <name evidence="1" type="ORF">M8C21_031016</name>
</gene>
<organism evidence="1 2">
    <name type="scientific">Ambrosia artemisiifolia</name>
    <name type="common">Common ragweed</name>
    <dbReference type="NCBI Taxonomy" id="4212"/>
    <lineage>
        <taxon>Eukaryota</taxon>
        <taxon>Viridiplantae</taxon>
        <taxon>Streptophyta</taxon>
        <taxon>Embryophyta</taxon>
        <taxon>Tracheophyta</taxon>
        <taxon>Spermatophyta</taxon>
        <taxon>Magnoliopsida</taxon>
        <taxon>eudicotyledons</taxon>
        <taxon>Gunneridae</taxon>
        <taxon>Pentapetalae</taxon>
        <taxon>asterids</taxon>
        <taxon>campanulids</taxon>
        <taxon>Asterales</taxon>
        <taxon>Asteraceae</taxon>
        <taxon>Asteroideae</taxon>
        <taxon>Heliantheae alliance</taxon>
        <taxon>Heliantheae</taxon>
        <taxon>Ambrosia</taxon>
    </lineage>
</organism>
<dbReference type="Proteomes" id="UP001206925">
    <property type="component" value="Unassembled WGS sequence"/>
</dbReference>
<evidence type="ECO:0000313" key="1">
    <source>
        <dbReference type="EMBL" id="KAI7726136.1"/>
    </source>
</evidence>
<sequence length="63" mass="7162">MTLFLVNIHFVHHYTQETTYVMIQINVTMRLSMLMVVHLSVSLSTTSRLSILLLVFGSPLVSP</sequence>
<name>A0AAD5BMM8_AMBAR</name>
<accession>A0AAD5BMM8</accession>
<dbReference type="AlphaFoldDB" id="A0AAD5BMM8"/>
<proteinExistence type="predicted"/>
<keyword evidence="2" id="KW-1185">Reference proteome</keyword>
<evidence type="ECO:0000313" key="2">
    <source>
        <dbReference type="Proteomes" id="UP001206925"/>
    </source>
</evidence>
<protein>
    <submittedName>
        <fullName evidence="1">Uncharacterized protein</fullName>
    </submittedName>
</protein>
<dbReference type="EMBL" id="JAMZMK010011744">
    <property type="protein sequence ID" value="KAI7726136.1"/>
    <property type="molecule type" value="Genomic_DNA"/>
</dbReference>
<comment type="caution">
    <text evidence="1">The sequence shown here is derived from an EMBL/GenBank/DDBJ whole genome shotgun (WGS) entry which is preliminary data.</text>
</comment>